<proteinExistence type="predicted"/>
<dbReference type="Proteomes" id="UP000749040">
    <property type="component" value="Unassembled WGS sequence"/>
</dbReference>
<comment type="caution">
    <text evidence="6">The sequence shown here is derived from an EMBL/GenBank/DDBJ whole genome shotgun (WGS) entry which is preliminary data.</text>
</comment>
<accession>A0ABS2TZD0</accession>
<dbReference type="PROSITE" id="PS50977">
    <property type="entry name" value="HTH_TETR_2"/>
    <property type="match status" value="1"/>
</dbReference>
<dbReference type="Pfam" id="PF00440">
    <property type="entry name" value="TetR_N"/>
    <property type="match status" value="1"/>
</dbReference>
<dbReference type="RefSeq" id="WP_205360958.1">
    <property type="nucleotide sequence ID" value="NZ_JADKYB010000019.1"/>
</dbReference>
<keyword evidence="2 4" id="KW-0238">DNA-binding</keyword>
<dbReference type="EMBL" id="JADKYB010000019">
    <property type="protein sequence ID" value="MBM9508690.1"/>
    <property type="molecule type" value="Genomic_DNA"/>
</dbReference>
<evidence type="ECO:0000256" key="3">
    <source>
        <dbReference type="ARBA" id="ARBA00023163"/>
    </source>
</evidence>
<reference evidence="6 7" key="1">
    <citation type="submission" date="2021-01" db="EMBL/GenBank/DDBJ databases">
        <title>Streptomyces acididurans sp. nov., isolated from a peat swamp forest soil.</title>
        <authorList>
            <person name="Chantavorakit T."/>
            <person name="Duangmal K."/>
        </authorList>
    </citation>
    <scope>NUCLEOTIDE SEQUENCE [LARGE SCALE GENOMIC DNA]</scope>
    <source>
        <strain evidence="6 7">KK5PA1</strain>
    </source>
</reference>
<evidence type="ECO:0000256" key="2">
    <source>
        <dbReference type="ARBA" id="ARBA00023125"/>
    </source>
</evidence>
<dbReference type="InterPro" id="IPR009057">
    <property type="entry name" value="Homeodomain-like_sf"/>
</dbReference>
<evidence type="ECO:0000256" key="4">
    <source>
        <dbReference type="PROSITE-ProRule" id="PRU00335"/>
    </source>
</evidence>
<evidence type="ECO:0000259" key="5">
    <source>
        <dbReference type="PROSITE" id="PS50977"/>
    </source>
</evidence>
<dbReference type="SUPFAM" id="SSF46689">
    <property type="entry name" value="Homeodomain-like"/>
    <property type="match status" value="1"/>
</dbReference>
<keyword evidence="3" id="KW-0804">Transcription</keyword>
<evidence type="ECO:0000256" key="1">
    <source>
        <dbReference type="ARBA" id="ARBA00023015"/>
    </source>
</evidence>
<sequence length="205" mass="22174">MTGRAGSGADRRAQVEARLLAAAKRLLDRGAGFTELGVKLITDEAGVGRSSFYTHFRDKTELLLRLARTFEERSVRLVAAWQADDVAGLPGLVALYERLVALYREHAAVVTAVAEVSAYDARVRESWRAQVERAAEGARARLLRDQRAGLAPADLDAEAAGTLIVWGGSQAILHHLSAHGPDRDAAFAGELARIVWHGAFRRPAG</sequence>
<dbReference type="InterPro" id="IPR036271">
    <property type="entry name" value="Tet_transcr_reg_TetR-rel_C_sf"/>
</dbReference>
<dbReference type="Gene3D" id="1.10.357.10">
    <property type="entry name" value="Tetracycline Repressor, domain 2"/>
    <property type="match status" value="1"/>
</dbReference>
<keyword evidence="7" id="KW-1185">Reference proteome</keyword>
<name>A0ABS2TZD0_9ACTN</name>
<dbReference type="InterPro" id="IPR001647">
    <property type="entry name" value="HTH_TetR"/>
</dbReference>
<keyword evidence="1" id="KW-0805">Transcription regulation</keyword>
<dbReference type="Gene3D" id="1.10.10.60">
    <property type="entry name" value="Homeodomain-like"/>
    <property type="match status" value="1"/>
</dbReference>
<feature type="domain" description="HTH tetR-type" evidence="5">
    <location>
        <begin position="13"/>
        <end position="74"/>
    </location>
</feature>
<dbReference type="SUPFAM" id="SSF48498">
    <property type="entry name" value="Tetracyclin repressor-like, C-terminal domain"/>
    <property type="match status" value="1"/>
</dbReference>
<protein>
    <submittedName>
        <fullName evidence="6">TetR/AcrR family transcriptional regulator</fullName>
    </submittedName>
</protein>
<organism evidence="6 7">
    <name type="scientific">Actinacidiphila acididurans</name>
    <dbReference type="NCBI Taxonomy" id="2784346"/>
    <lineage>
        <taxon>Bacteria</taxon>
        <taxon>Bacillati</taxon>
        <taxon>Actinomycetota</taxon>
        <taxon>Actinomycetes</taxon>
        <taxon>Kitasatosporales</taxon>
        <taxon>Streptomycetaceae</taxon>
        <taxon>Actinacidiphila</taxon>
    </lineage>
</organism>
<gene>
    <name evidence="6" type="ORF">ITX44_29880</name>
</gene>
<feature type="DNA-binding region" description="H-T-H motif" evidence="4">
    <location>
        <begin position="37"/>
        <end position="56"/>
    </location>
</feature>
<dbReference type="PANTHER" id="PTHR47506:SF6">
    <property type="entry name" value="HTH-TYPE TRANSCRIPTIONAL REPRESSOR NEMR"/>
    <property type="match status" value="1"/>
</dbReference>
<dbReference type="PANTHER" id="PTHR47506">
    <property type="entry name" value="TRANSCRIPTIONAL REGULATORY PROTEIN"/>
    <property type="match status" value="1"/>
</dbReference>
<evidence type="ECO:0000313" key="6">
    <source>
        <dbReference type="EMBL" id="MBM9508690.1"/>
    </source>
</evidence>
<evidence type="ECO:0000313" key="7">
    <source>
        <dbReference type="Proteomes" id="UP000749040"/>
    </source>
</evidence>